<accession>A0A914VJV1</accession>
<keyword evidence="15" id="KW-1185">Reference proteome</keyword>
<evidence type="ECO:0000256" key="4">
    <source>
        <dbReference type="ARBA" id="ARBA00022461"/>
    </source>
</evidence>
<protein>
    <submittedName>
        <fullName evidence="16">Uncharacterized protein</fullName>
    </submittedName>
</protein>
<evidence type="ECO:0000256" key="6">
    <source>
        <dbReference type="ARBA" id="ARBA00022989"/>
    </source>
</evidence>
<evidence type="ECO:0000313" key="16">
    <source>
        <dbReference type="WBParaSite" id="PSAMB.scaffold2127size25197.g16461.t1"/>
    </source>
</evidence>
<keyword evidence="11 13" id="KW-0739">Sodium transport</keyword>
<evidence type="ECO:0000256" key="7">
    <source>
        <dbReference type="ARBA" id="ARBA00023053"/>
    </source>
</evidence>
<keyword evidence="9 14" id="KW-0472">Membrane</keyword>
<dbReference type="PANTHER" id="PTHR11690:SF293">
    <property type="entry name" value="ACID-SENSING ION CHANNEL 1"/>
    <property type="match status" value="1"/>
</dbReference>
<reference evidence="16" key="1">
    <citation type="submission" date="2022-11" db="UniProtKB">
        <authorList>
            <consortium name="WormBaseParasite"/>
        </authorList>
    </citation>
    <scope>IDENTIFICATION</scope>
</reference>
<name>A0A914VJV1_9BILA</name>
<dbReference type="WBParaSite" id="PSAMB.scaffold2127size25197.g16461.t1">
    <property type="protein sequence ID" value="PSAMB.scaffold2127size25197.g16461.t1"/>
    <property type="gene ID" value="PSAMB.scaffold2127size25197.g16461"/>
</dbReference>
<evidence type="ECO:0000256" key="14">
    <source>
        <dbReference type="SAM" id="Phobius"/>
    </source>
</evidence>
<keyword evidence="4 13" id="KW-0894">Sodium channel</keyword>
<dbReference type="InterPro" id="IPR001873">
    <property type="entry name" value="ENaC"/>
</dbReference>
<keyword evidence="7" id="KW-0915">Sodium</keyword>
<dbReference type="Proteomes" id="UP000887566">
    <property type="component" value="Unplaced"/>
</dbReference>
<sequence length="889" mass="101436">MASDEPNDSVFNRFCENVSIPTAKYLTSKHNKKVRIVTWIMIIIMAGLTVYQIYERSAYYCTEPITVVVTENNEDSGVMPAMVICPPGQFRASLATIRAYDPLYTGLGGSVTSDLFNFEEHRDTFISNFRRTNISFTSSDVDTLLQELMSIYEELKSVPDEELSKVLDRLDSMSASLQDRFPILASKLSTKEPISNGMIPLKPDNSTNITDSNGYAKYRALNGLYDYCAKYWLTSPSLAYPCTDWNRAVRDIMRCRIYGLNYEPGEIIGDLTRFTTYSRLINLARPNLADVVLDCKWYNGEFSASAQECNVTSVWTPFGQCFRIAPLEGTNLSISSPESKTRVDVLIDTLTAEFPDALTTVFFYSQDETEFATTSGGIPIKPGLESNLMIEQMRQNIRAAKNCGTTSLRHFKSYSKDKCIWEKSTEPIEKECNCLYDRAPNYLQDAGEDIAMMQANASYESSLKFCSLPDTFFCVQIALAFDYDCPNDCEELQPEVGLVIYPLDPRNTYSRLPAGFESTVAENMQLLSSYGGFFNAPGNDQLDSLLSELFLIHTELISIFWWKNRTEYIDPFYMAWFYDYDHKVCINDVNDYFGISDKTSPSYLPLPFDFDETLFDQDDEQYSFFKQLIVGIVEKYNASQKDWTYSYSKESMEPFYNSITADLEAAKSATDQFAELRLLVLNKFVEEYTKLYECVTLSHDQEALANCYATYGCGKEIISDNILNVPVFTCEQSDFQSKLWAYQLETDKSMTNNWIPVCICDLEQSLQLTNMQNVTTTYYSPIKELKYWTEKLLQSKSDIDDDFSVWQAPWGIYTKWFRKELPDQVFEGGDSSGSIAEALSTFANTSDIFKIRIYYRDGSTARGDLKKVYVDVENAIEPLSTPLYKLMGC</sequence>
<keyword evidence="3 13" id="KW-0813">Transport</keyword>
<dbReference type="GO" id="GO:0015280">
    <property type="term" value="F:ligand-gated sodium channel activity"/>
    <property type="evidence" value="ECO:0007669"/>
    <property type="project" value="TreeGrafter"/>
</dbReference>
<evidence type="ECO:0000313" key="15">
    <source>
        <dbReference type="Proteomes" id="UP000887566"/>
    </source>
</evidence>
<dbReference type="Pfam" id="PF00858">
    <property type="entry name" value="ASC"/>
    <property type="match status" value="1"/>
</dbReference>
<feature type="transmembrane region" description="Helical" evidence="14">
    <location>
        <begin position="36"/>
        <end position="54"/>
    </location>
</feature>
<evidence type="ECO:0000256" key="11">
    <source>
        <dbReference type="ARBA" id="ARBA00023201"/>
    </source>
</evidence>
<dbReference type="Gene3D" id="2.60.470.10">
    <property type="entry name" value="Acid-sensing ion channels like domains"/>
    <property type="match status" value="1"/>
</dbReference>
<evidence type="ECO:0000256" key="10">
    <source>
        <dbReference type="ARBA" id="ARBA00023180"/>
    </source>
</evidence>
<comment type="subcellular location">
    <subcellularLocation>
        <location evidence="1">Membrane</location>
        <topology evidence="1">Multi-pass membrane protein</topology>
    </subcellularLocation>
</comment>
<dbReference type="AlphaFoldDB" id="A0A914VJV1"/>
<dbReference type="GO" id="GO:0005886">
    <property type="term" value="C:plasma membrane"/>
    <property type="evidence" value="ECO:0007669"/>
    <property type="project" value="TreeGrafter"/>
</dbReference>
<dbReference type="PANTHER" id="PTHR11690">
    <property type="entry name" value="AMILORIDE-SENSITIVE SODIUM CHANNEL-RELATED"/>
    <property type="match status" value="1"/>
</dbReference>
<evidence type="ECO:0000256" key="1">
    <source>
        <dbReference type="ARBA" id="ARBA00004141"/>
    </source>
</evidence>
<organism evidence="15 16">
    <name type="scientific">Plectus sambesii</name>
    <dbReference type="NCBI Taxonomy" id="2011161"/>
    <lineage>
        <taxon>Eukaryota</taxon>
        <taxon>Metazoa</taxon>
        <taxon>Ecdysozoa</taxon>
        <taxon>Nematoda</taxon>
        <taxon>Chromadorea</taxon>
        <taxon>Plectida</taxon>
        <taxon>Plectina</taxon>
        <taxon>Plectoidea</taxon>
        <taxon>Plectidae</taxon>
        <taxon>Plectus</taxon>
    </lineage>
</organism>
<comment type="similarity">
    <text evidence="2 13">Belongs to the amiloride-sensitive sodium channel (TC 1.A.6) family.</text>
</comment>
<keyword evidence="12 13" id="KW-0407">Ion channel</keyword>
<proteinExistence type="inferred from homology"/>
<keyword evidence="6 14" id="KW-1133">Transmembrane helix</keyword>
<keyword evidence="5 13" id="KW-0812">Transmembrane</keyword>
<evidence type="ECO:0000256" key="8">
    <source>
        <dbReference type="ARBA" id="ARBA00023065"/>
    </source>
</evidence>
<evidence type="ECO:0000256" key="2">
    <source>
        <dbReference type="ARBA" id="ARBA00007193"/>
    </source>
</evidence>
<keyword evidence="8 13" id="KW-0406">Ion transport</keyword>
<keyword evidence="10" id="KW-0325">Glycoprotein</keyword>
<evidence type="ECO:0000256" key="3">
    <source>
        <dbReference type="ARBA" id="ARBA00022448"/>
    </source>
</evidence>
<evidence type="ECO:0000256" key="9">
    <source>
        <dbReference type="ARBA" id="ARBA00023136"/>
    </source>
</evidence>
<evidence type="ECO:0000256" key="5">
    <source>
        <dbReference type="ARBA" id="ARBA00022692"/>
    </source>
</evidence>
<evidence type="ECO:0000256" key="13">
    <source>
        <dbReference type="RuleBase" id="RU000679"/>
    </source>
</evidence>
<evidence type="ECO:0000256" key="12">
    <source>
        <dbReference type="ARBA" id="ARBA00023303"/>
    </source>
</evidence>